<keyword evidence="3" id="KW-1185">Reference proteome</keyword>
<comment type="caution">
    <text evidence="2">The sequence shown here is derived from an EMBL/GenBank/DDBJ whole genome shotgun (WGS) entry which is preliminary data.</text>
</comment>
<evidence type="ECO:0000313" key="3">
    <source>
        <dbReference type="Proteomes" id="UP000027931"/>
    </source>
</evidence>
<dbReference type="AlphaFoldDB" id="A0A074LJJ9"/>
<dbReference type="EMBL" id="JMIR01000023">
    <property type="protein sequence ID" value="KEO82351.1"/>
    <property type="molecule type" value="Genomic_DNA"/>
</dbReference>
<feature type="transmembrane region" description="Helical" evidence="1">
    <location>
        <begin position="130"/>
        <end position="150"/>
    </location>
</feature>
<dbReference type="eggNOG" id="COG0472">
    <property type="taxonomic scope" value="Bacteria"/>
</dbReference>
<evidence type="ECO:0008006" key="4">
    <source>
        <dbReference type="Google" id="ProtNLM"/>
    </source>
</evidence>
<keyword evidence="1" id="KW-0472">Membrane</keyword>
<feature type="transmembrane region" description="Helical" evidence="1">
    <location>
        <begin position="89"/>
        <end position="109"/>
    </location>
</feature>
<gene>
    <name evidence="2" type="ORF">EL26_15615</name>
</gene>
<feature type="transmembrane region" description="Helical" evidence="1">
    <location>
        <begin position="237"/>
        <end position="265"/>
    </location>
</feature>
<dbReference type="STRING" id="1157490.EL26_15615"/>
<keyword evidence="1" id="KW-0812">Transmembrane</keyword>
<evidence type="ECO:0000313" key="2">
    <source>
        <dbReference type="EMBL" id="KEO82351.1"/>
    </source>
</evidence>
<organism evidence="2 3">
    <name type="scientific">Tumebacillus flagellatus</name>
    <dbReference type="NCBI Taxonomy" id="1157490"/>
    <lineage>
        <taxon>Bacteria</taxon>
        <taxon>Bacillati</taxon>
        <taxon>Bacillota</taxon>
        <taxon>Bacilli</taxon>
        <taxon>Bacillales</taxon>
        <taxon>Alicyclobacillaceae</taxon>
        <taxon>Tumebacillus</taxon>
    </lineage>
</organism>
<feature type="transmembrane region" description="Helical" evidence="1">
    <location>
        <begin position="187"/>
        <end position="217"/>
    </location>
</feature>
<reference evidence="2 3" key="1">
    <citation type="journal article" date="2013" name="Int. J. Syst. Evol. Microbiol.">
        <title>Tumebacillus flagellatus sp. nov., an alpha-amylase/pullulanase-producing bacterium isolated from cassava wastewater.</title>
        <authorList>
            <person name="Wang Q."/>
            <person name="Xie N."/>
            <person name="Qin Y."/>
            <person name="Shen N."/>
            <person name="Zhu J."/>
            <person name="Mi H."/>
            <person name="Huang R."/>
        </authorList>
    </citation>
    <scope>NUCLEOTIDE SEQUENCE [LARGE SCALE GENOMIC DNA]</scope>
    <source>
        <strain evidence="2 3">GST4</strain>
    </source>
</reference>
<feature type="transmembrane region" description="Helical" evidence="1">
    <location>
        <begin position="12"/>
        <end position="31"/>
    </location>
</feature>
<protein>
    <recommendedName>
        <fullName evidence="4">Glycosyl transferase family 4</fullName>
    </recommendedName>
</protein>
<feature type="transmembrane region" description="Helical" evidence="1">
    <location>
        <begin position="52"/>
        <end position="74"/>
    </location>
</feature>
<name>A0A074LJJ9_9BACL</name>
<keyword evidence="1" id="KW-1133">Transmembrane helix</keyword>
<accession>A0A074LJJ9</accession>
<evidence type="ECO:0000256" key="1">
    <source>
        <dbReference type="SAM" id="Phobius"/>
    </source>
</evidence>
<proteinExistence type="predicted"/>
<feature type="transmembrane region" description="Helical" evidence="1">
    <location>
        <begin position="156"/>
        <end position="175"/>
    </location>
</feature>
<dbReference type="OrthoDB" id="2679245at2"/>
<sequence>MNLFFQDTMLRLIASILLAFWGGYLLTNCLIPPLKKAFSEAGFVRANYRGQAIPVGMGVSLWGGLFGTMALLLMVSDVFQLSWLQEKDLLAVLTVSTGFLVVGLLDDLAGNRNTTGLLGHIRRWVREGEVTTGFLKAVFGLLLGFLGAYVSGAQGWRLVLGGLTVALSANSMNLLDLRPGRACKGVFFSLAVVALVSMRGLESPAFWLLLGTTLAYFPDDLRARTMMGDAGSNLLGGGVGMLVVLTCSTTTMAVWLCVLVCLHLYAEKYSISETIERNRILRWLDVWGRQAS</sequence>
<dbReference type="RefSeq" id="WP_052036426.1">
    <property type="nucleotide sequence ID" value="NZ_JMIR01000023.1"/>
</dbReference>
<dbReference type="Proteomes" id="UP000027931">
    <property type="component" value="Unassembled WGS sequence"/>
</dbReference>